<comment type="caution">
    <text evidence="1">The sequence shown here is derived from an EMBL/GenBank/DDBJ whole genome shotgun (WGS) entry which is preliminary data.</text>
</comment>
<keyword evidence="2" id="KW-1185">Reference proteome</keyword>
<protein>
    <submittedName>
        <fullName evidence="1">Uncharacterized protein</fullName>
    </submittedName>
</protein>
<reference evidence="1" key="1">
    <citation type="submission" date="2022-05" db="EMBL/GenBank/DDBJ databases">
        <authorList>
            <person name="Okamura Y."/>
        </authorList>
    </citation>
    <scope>NUCLEOTIDE SEQUENCE</scope>
</reference>
<dbReference type="EMBL" id="CALOZG010000008">
    <property type="protein sequence ID" value="CAH4029588.1"/>
    <property type="molecule type" value="Genomic_DNA"/>
</dbReference>
<dbReference type="AlphaFoldDB" id="A0A9P0TIV3"/>
<gene>
    <name evidence="1" type="ORF">PIBRA_LOCUS6327</name>
</gene>
<evidence type="ECO:0000313" key="2">
    <source>
        <dbReference type="Proteomes" id="UP001152562"/>
    </source>
</evidence>
<evidence type="ECO:0000313" key="1">
    <source>
        <dbReference type="EMBL" id="CAH4029588.1"/>
    </source>
</evidence>
<proteinExistence type="predicted"/>
<name>A0A9P0TIV3_PIEBR</name>
<sequence length="88" mass="10515">MSVDAETTLVPLRKLFNERFELRFSRPQVDTYTTCEDLMVKIKSKTLNENAKKTYSAEYMIHKRRANKFYNKMKEITKKCKEDDVVDL</sequence>
<accession>A0A9P0TIV3</accession>
<dbReference type="Proteomes" id="UP001152562">
    <property type="component" value="Unassembled WGS sequence"/>
</dbReference>
<organism evidence="1 2">
    <name type="scientific">Pieris brassicae</name>
    <name type="common">White butterfly</name>
    <name type="synonym">Large white butterfly</name>
    <dbReference type="NCBI Taxonomy" id="7116"/>
    <lineage>
        <taxon>Eukaryota</taxon>
        <taxon>Metazoa</taxon>
        <taxon>Ecdysozoa</taxon>
        <taxon>Arthropoda</taxon>
        <taxon>Hexapoda</taxon>
        <taxon>Insecta</taxon>
        <taxon>Pterygota</taxon>
        <taxon>Neoptera</taxon>
        <taxon>Endopterygota</taxon>
        <taxon>Lepidoptera</taxon>
        <taxon>Glossata</taxon>
        <taxon>Ditrysia</taxon>
        <taxon>Papilionoidea</taxon>
        <taxon>Pieridae</taxon>
        <taxon>Pierinae</taxon>
        <taxon>Pieris</taxon>
    </lineage>
</organism>